<dbReference type="PANTHER" id="PTHR11635">
    <property type="entry name" value="CAMP-DEPENDENT PROTEIN KINASE REGULATORY CHAIN"/>
    <property type="match status" value="1"/>
</dbReference>
<feature type="region of interest" description="Disordered" evidence="1">
    <location>
        <begin position="1057"/>
        <end position="1121"/>
    </location>
</feature>
<feature type="compositionally biased region" description="Gly residues" evidence="1">
    <location>
        <begin position="452"/>
        <end position="468"/>
    </location>
</feature>
<feature type="region of interest" description="Disordered" evidence="1">
    <location>
        <begin position="937"/>
        <end position="975"/>
    </location>
</feature>
<feature type="region of interest" description="Disordered" evidence="1">
    <location>
        <begin position="1408"/>
        <end position="1431"/>
    </location>
</feature>
<proteinExistence type="predicted"/>
<dbReference type="GO" id="GO:0030552">
    <property type="term" value="F:cAMP binding"/>
    <property type="evidence" value="ECO:0007669"/>
    <property type="project" value="TreeGrafter"/>
</dbReference>
<dbReference type="PROSITE" id="PS50042">
    <property type="entry name" value="CNMP_BINDING_3"/>
    <property type="match status" value="2"/>
</dbReference>
<dbReference type="InterPro" id="IPR050503">
    <property type="entry name" value="cAMP-dep_PK_reg_su-like"/>
</dbReference>
<feature type="domain" description="Cyclic nucleotide-binding" evidence="2">
    <location>
        <begin position="87"/>
        <end position="159"/>
    </location>
</feature>
<gene>
    <name evidence="3" type="ORF">HXX76_000099</name>
</gene>
<dbReference type="InterPro" id="IPR014710">
    <property type="entry name" value="RmlC-like_jellyroll"/>
</dbReference>
<feature type="region of interest" description="Disordered" evidence="1">
    <location>
        <begin position="1448"/>
        <end position="1493"/>
    </location>
</feature>
<feature type="compositionally biased region" description="Polar residues" evidence="1">
    <location>
        <begin position="708"/>
        <end position="720"/>
    </location>
</feature>
<keyword evidence="4" id="KW-1185">Reference proteome</keyword>
<feature type="compositionally biased region" description="Gly residues" evidence="1">
    <location>
        <begin position="579"/>
        <end position="589"/>
    </location>
</feature>
<feature type="compositionally biased region" description="Low complexity" evidence="1">
    <location>
        <begin position="1240"/>
        <end position="1251"/>
    </location>
</feature>
<name>A0A835WDQ5_CHLIN</name>
<dbReference type="SUPFAM" id="SSF51206">
    <property type="entry name" value="cAMP-binding domain-like"/>
    <property type="match status" value="2"/>
</dbReference>
<dbReference type="SMART" id="SM00100">
    <property type="entry name" value="cNMP"/>
    <property type="match status" value="2"/>
</dbReference>
<dbReference type="Pfam" id="PF00027">
    <property type="entry name" value="cNMP_binding"/>
    <property type="match status" value="2"/>
</dbReference>
<sequence length="1493" mass="143040">MPTAKEQAALLAATANSDAISAQQDKAAAQVAAQRAAAAAAAQRAEFQYLAGIPATRRTVAQNNRLAVFLASAPRTASAGPTAIHALSTAVQVVEVPRNGTVYRLNDPSDGFYVVVDGRVVLYDVKDREEAEDDDGVVDRLGRNESFGEEDLLSGSRRAHRAEAGPEASAILLRVSPELYRKHLQHLHQPDFEDKVEFLGRLEVFRALPDDTLRKLAPCFGQVELRAKDYLVRQGERADSMFAIAAGQCSVLVDPKFRPEASGLAEADPKKAMQVCLIGPGNIVGDMTVLANVRKRTASILCLTDLVTYKIRRATFIRRVPPMQLEALRQVAEAKIKITEKRVTAAAGGGGATKTSGPPVLLTLRDKILHGHDLRQLSQPQGVGPLDLRGHGPGGLSSGVEALLANSLAAAQHAAGQQQHSASGSVQGAAAAAAFSAAGIIPGGAARAAAAAGGGSGGGGSPAGGGGPQSPLAAAAAALVAASGGGPIGMGAGPGGLHNARARFSAPPRKATSMPAAALGGAGASSVSASGGVAAVGGRVGRGPAALPGGIRGTPDINYTWGLGPGTLINSLLAAGSNGSDGDGGGGGRPSTASPGGPGMGVRRSQPIDGRASPSAEGAAAGGGGGGGNISTAHLGHHASVVPGVGGTHAPAYHGGAAGALTPSPLPATNHHLTRGGGGGGGVGGAASFSHAGRPGAGSPAGMPGRAGSNSVMLPQPGTSQAIRTLPGAIADGYTPYNAWAAGAGGPELAITGGGSSSSPLGRGGSMARVADRLGGGTASPLGGVERLGSLTGMGGAAAAASAAASAAAAAAAAGRSDPRRSFSGIGATSLLRPLVIGAAAPAHFNSMNARASEPSGGAGGLLAADVTAAAAAAAAAEAAAAAAGPRAGAGAGSSRRSISLSGGPGRVSGGDASGSPRRAVWASDAELLQDQQRYSEAAAAAAVEEADAEAAGGEGGEGGERSGPGRQLTKKKSMGKARFGRMLVTANSSVDALVAEAVLAAEAAEVAAEAAEAAEAAAAAAAAAAAGTAAAAAGPQGAAAEGEAVAAGTAGAAGAAGAEGAGAEGADADASAPGLGPAAQPEAEGPAGAAADAEAPAAVAAESAEAPDATAEGAVAAQEGAAAVGDEAGALAAPAPAEGGEAPTADDAAAASPGDAGFDASQPDGAATGADGAATDVGEEAPRTQSPAGGLAVEHSTDSAAPSRENSSRLVTARLQHQQLQHQHQQQQQQLQPPPSPEPQQQLAVAATLAAAQQSSRGSFSGVTPAQLPAWGGPAAAGAAAPGPAAAPPPPALTIVATPAPVAVRSASPAVSSPSAATMAAAPRPASRQPVTLQLTVPDGAGGGAGGGYGRSGGANAASPNRRFQGGGAGGAAAVSPGHVRQYPFVGPFLSITKGVAPGLGGLGAGSPTGANLPPRQASLTAASPPSFTGNPAPMYDSVRVVHGTEGGVAGAGGGASPSRGGGGGGGGGGGTLRKGGSLYSKPAPVQRAVMP</sequence>
<feature type="compositionally biased region" description="Low complexity" evidence="1">
    <location>
        <begin position="1308"/>
        <end position="1328"/>
    </location>
</feature>
<feature type="region of interest" description="Disordered" evidence="1">
    <location>
        <begin position="1308"/>
        <end position="1373"/>
    </location>
</feature>
<dbReference type="InterPro" id="IPR018490">
    <property type="entry name" value="cNMP-bd_dom_sf"/>
</dbReference>
<accession>A0A835WDQ5</accession>
<dbReference type="CDD" id="cd00038">
    <property type="entry name" value="CAP_ED"/>
    <property type="match status" value="2"/>
</dbReference>
<feature type="domain" description="Cyclic nucleotide-binding" evidence="2">
    <location>
        <begin position="204"/>
        <end position="318"/>
    </location>
</feature>
<feature type="region of interest" description="Disordered" evidence="1">
    <location>
        <begin position="499"/>
        <end position="521"/>
    </location>
</feature>
<feature type="compositionally biased region" description="Low complexity" evidence="1">
    <location>
        <begin position="886"/>
        <end position="902"/>
    </location>
</feature>
<feature type="compositionally biased region" description="Gly residues" evidence="1">
    <location>
        <begin position="620"/>
        <end position="629"/>
    </location>
</feature>
<feature type="region of interest" description="Disordered" evidence="1">
    <location>
        <begin position="886"/>
        <end position="919"/>
    </location>
</feature>
<dbReference type="GO" id="GO:0005952">
    <property type="term" value="C:cAMP-dependent protein kinase complex"/>
    <property type="evidence" value="ECO:0007669"/>
    <property type="project" value="InterPro"/>
</dbReference>
<feature type="compositionally biased region" description="Low complexity" evidence="1">
    <location>
        <begin position="1216"/>
        <end position="1232"/>
    </location>
</feature>
<feature type="region of interest" description="Disordered" evidence="1">
    <location>
        <begin position="579"/>
        <end position="634"/>
    </location>
</feature>
<dbReference type="GO" id="GO:0034236">
    <property type="term" value="F:protein kinase A catalytic subunit binding"/>
    <property type="evidence" value="ECO:0007669"/>
    <property type="project" value="TreeGrafter"/>
</dbReference>
<dbReference type="Proteomes" id="UP000650467">
    <property type="component" value="Unassembled WGS sequence"/>
</dbReference>
<feature type="compositionally biased region" description="Polar residues" evidence="1">
    <location>
        <begin position="1199"/>
        <end position="1211"/>
    </location>
</feature>
<dbReference type="GO" id="GO:0005829">
    <property type="term" value="C:cytosol"/>
    <property type="evidence" value="ECO:0007669"/>
    <property type="project" value="TreeGrafter"/>
</dbReference>
<evidence type="ECO:0000313" key="4">
    <source>
        <dbReference type="Proteomes" id="UP000650467"/>
    </source>
</evidence>
<dbReference type="GO" id="GO:0004862">
    <property type="term" value="F:cAMP-dependent protein kinase inhibitor activity"/>
    <property type="evidence" value="ECO:0007669"/>
    <property type="project" value="TreeGrafter"/>
</dbReference>
<dbReference type="Gene3D" id="2.60.120.10">
    <property type="entry name" value="Jelly Rolls"/>
    <property type="match status" value="2"/>
</dbReference>
<evidence type="ECO:0000256" key="1">
    <source>
        <dbReference type="SAM" id="MobiDB-lite"/>
    </source>
</evidence>
<evidence type="ECO:0000313" key="3">
    <source>
        <dbReference type="EMBL" id="KAG2445483.1"/>
    </source>
</evidence>
<protein>
    <recommendedName>
        <fullName evidence="2">Cyclic nucleotide-binding domain-containing protein</fullName>
    </recommendedName>
</protein>
<feature type="compositionally biased region" description="Polar residues" evidence="1">
    <location>
        <begin position="1419"/>
        <end position="1431"/>
    </location>
</feature>
<reference evidence="3" key="1">
    <citation type="journal article" date="2020" name="bioRxiv">
        <title>Comparative genomics of Chlamydomonas.</title>
        <authorList>
            <person name="Craig R.J."/>
            <person name="Hasan A.R."/>
            <person name="Ness R.W."/>
            <person name="Keightley P.D."/>
        </authorList>
    </citation>
    <scope>NUCLEOTIDE SEQUENCE</scope>
    <source>
        <strain evidence="3">SAG 7.73</strain>
    </source>
</reference>
<feature type="region of interest" description="Disordered" evidence="1">
    <location>
        <begin position="751"/>
        <end position="782"/>
    </location>
</feature>
<dbReference type="OrthoDB" id="2021138at2759"/>
<dbReference type="InterPro" id="IPR000595">
    <property type="entry name" value="cNMP-bd_dom"/>
</dbReference>
<feature type="compositionally biased region" description="Gly residues" evidence="1">
    <location>
        <begin position="1448"/>
        <end position="1475"/>
    </location>
</feature>
<feature type="compositionally biased region" description="Gly residues" evidence="1">
    <location>
        <begin position="903"/>
        <end position="913"/>
    </location>
</feature>
<feature type="region of interest" description="Disordered" evidence="1">
    <location>
        <begin position="656"/>
        <end position="720"/>
    </location>
</feature>
<comment type="caution">
    <text evidence="3">The sequence shown here is derived from an EMBL/GenBank/DDBJ whole genome shotgun (WGS) entry which is preliminary data.</text>
</comment>
<organism evidence="3 4">
    <name type="scientific">Chlamydomonas incerta</name>
    <dbReference type="NCBI Taxonomy" id="51695"/>
    <lineage>
        <taxon>Eukaryota</taxon>
        <taxon>Viridiplantae</taxon>
        <taxon>Chlorophyta</taxon>
        <taxon>core chlorophytes</taxon>
        <taxon>Chlorophyceae</taxon>
        <taxon>CS clade</taxon>
        <taxon>Chlamydomonadales</taxon>
        <taxon>Chlamydomonadaceae</taxon>
        <taxon>Chlamydomonas</taxon>
    </lineage>
</organism>
<feature type="compositionally biased region" description="Low complexity" evidence="1">
    <location>
        <begin position="1065"/>
        <end position="1121"/>
    </location>
</feature>
<dbReference type="EMBL" id="JAEHOC010000001">
    <property type="protein sequence ID" value="KAG2445483.1"/>
    <property type="molecule type" value="Genomic_DNA"/>
</dbReference>
<feature type="compositionally biased region" description="Low complexity" evidence="1">
    <location>
        <begin position="1134"/>
        <end position="1177"/>
    </location>
</feature>
<feature type="region of interest" description="Disordered" evidence="1">
    <location>
        <begin position="451"/>
        <end position="470"/>
    </location>
</feature>
<feature type="region of interest" description="Disordered" evidence="1">
    <location>
        <begin position="1134"/>
        <end position="1251"/>
    </location>
</feature>
<dbReference type="PANTHER" id="PTHR11635:SF152">
    <property type="entry name" value="CAMP-DEPENDENT PROTEIN KINASE TYPE I REGULATORY SUBUNIT-RELATED"/>
    <property type="match status" value="1"/>
</dbReference>
<evidence type="ECO:0000259" key="2">
    <source>
        <dbReference type="PROSITE" id="PS50042"/>
    </source>
</evidence>
<feature type="compositionally biased region" description="Gly residues" evidence="1">
    <location>
        <begin position="675"/>
        <end position="685"/>
    </location>
</feature>
<feature type="compositionally biased region" description="Gly residues" evidence="1">
    <location>
        <begin position="1341"/>
        <end position="1354"/>
    </location>
</feature>